<keyword evidence="3" id="KW-0804">Transcription</keyword>
<gene>
    <name evidence="5" type="ORF">Phou_083190</name>
</gene>
<evidence type="ECO:0000256" key="3">
    <source>
        <dbReference type="ARBA" id="ARBA00023163"/>
    </source>
</evidence>
<keyword evidence="2" id="KW-0238">DNA-binding</keyword>
<evidence type="ECO:0000259" key="4">
    <source>
        <dbReference type="SMART" id="SM00418"/>
    </source>
</evidence>
<dbReference type="SMART" id="SM00418">
    <property type="entry name" value="HTH_ARSR"/>
    <property type="match status" value="1"/>
</dbReference>
<comment type="caution">
    <text evidence="5">The sequence shown here is derived from an EMBL/GenBank/DDBJ whole genome shotgun (WGS) entry which is preliminary data.</text>
</comment>
<dbReference type="PANTHER" id="PTHR43132:SF8">
    <property type="entry name" value="HTH-TYPE TRANSCRIPTIONAL REGULATOR KMTR"/>
    <property type="match status" value="1"/>
</dbReference>
<reference evidence="5 6" key="2">
    <citation type="submission" date="2020-03" db="EMBL/GenBank/DDBJ databases">
        <authorList>
            <person name="Ichikawa N."/>
            <person name="Kimura A."/>
            <person name="Kitahashi Y."/>
            <person name="Uohara A."/>
        </authorList>
    </citation>
    <scope>NUCLEOTIDE SEQUENCE [LARGE SCALE GENOMIC DNA]</scope>
    <source>
        <strain evidence="5 6">NBRC 108639</strain>
    </source>
</reference>
<dbReference type="Proteomes" id="UP000482800">
    <property type="component" value="Unassembled WGS sequence"/>
</dbReference>
<feature type="domain" description="HTH arsR-type" evidence="4">
    <location>
        <begin position="219"/>
        <end position="293"/>
    </location>
</feature>
<evidence type="ECO:0000256" key="2">
    <source>
        <dbReference type="ARBA" id="ARBA00023125"/>
    </source>
</evidence>
<proteinExistence type="predicted"/>
<dbReference type="AlphaFoldDB" id="A0A6V8KPJ3"/>
<keyword evidence="1" id="KW-0805">Transcription regulation</keyword>
<accession>A0A6V8KPJ3</accession>
<dbReference type="GO" id="GO:0003700">
    <property type="term" value="F:DNA-binding transcription factor activity"/>
    <property type="evidence" value="ECO:0007669"/>
    <property type="project" value="InterPro"/>
</dbReference>
<dbReference type="InterPro" id="IPR051011">
    <property type="entry name" value="Metal_resp_trans_reg"/>
</dbReference>
<dbReference type="PANTHER" id="PTHR43132">
    <property type="entry name" value="ARSENICAL RESISTANCE OPERON REPRESSOR ARSR-RELATED"/>
    <property type="match status" value="1"/>
</dbReference>
<dbReference type="SUPFAM" id="SSF46785">
    <property type="entry name" value="Winged helix' DNA-binding domain"/>
    <property type="match status" value="1"/>
</dbReference>
<protein>
    <submittedName>
        <fullName evidence="5">Transcriptional regulator</fullName>
    </submittedName>
</protein>
<dbReference type="InterPro" id="IPR036390">
    <property type="entry name" value="WH_DNA-bd_sf"/>
</dbReference>
<evidence type="ECO:0000313" key="5">
    <source>
        <dbReference type="EMBL" id="GFJ84139.1"/>
    </source>
</evidence>
<sequence length="295" mass="31468">MRLTPADLGRVRLVPRPHPVGAAVLASQALRGTAAPGPLRHLLPARGMLPDFVTPYQGLDSLEAGLDAIRATPRRRVRADVARAYAHLPATPWRRRLAAGDRDAVELLASALRAWFDKQLRPQWNDLELAHRRWVDRAAREWAVSGVDGVLGGIGPSVRWSSPVLEMESWWSADLAGSGEGLVLAPSPFAGPRPRLLVEPGRPALLVFAVAPPAAADTEALARLLGRTRAEVLRRLGEPGRHTTTALAKAAGISLPSASEHAAALRAAGLLSSEREGGAVVHRLTPLGVEVRRGG</sequence>
<evidence type="ECO:0000313" key="6">
    <source>
        <dbReference type="Proteomes" id="UP000482800"/>
    </source>
</evidence>
<reference evidence="5 6" key="1">
    <citation type="submission" date="2020-03" db="EMBL/GenBank/DDBJ databases">
        <title>Whole genome shotgun sequence of Phytohabitans houttuyneae NBRC 108639.</title>
        <authorList>
            <person name="Komaki H."/>
            <person name="Tamura T."/>
        </authorList>
    </citation>
    <scope>NUCLEOTIDE SEQUENCE [LARGE SCALE GENOMIC DNA]</scope>
    <source>
        <strain evidence="5 6">NBRC 108639</strain>
    </source>
</reference>
<name>A0A6V8KPJ3_9ACTN</name>
<dbReference type="GO" id="GO:0003677">
    <property type="term" value="F:DNA binding"/>
    <property type="evidence" value="ECO:0007669"/>
    <property type="project" value="UniProtKB-KW"/>
</dbReference>
<dbReference type="InterPro" id="IPR036388">
    <property type="entry name" value="WH-like_DNA-bd_sf"/>
</dbReference>
<organism evidence="5 6">
    <name type="scientific">Phytohabitans houttuyneae</name>
    <dbReference type="NCBI Taxonomy" id="1076126"/>
    <lineage>
        <taxon>Bacteria</taxon>
        <taxon>Bacillati</taxon>
        <taxon>Actinomycetota</taxon>
        <taxon>Actinomycetes</taxon>
        <taxon>Micromonosporales</taxon>
        <taxon>Micromonosporaceae</taxon>
    </lineage>
</organism>
<dbReference type="Gene3D" id="1.10.10.10">
    <property type="entry name" value="Winged helix-like DNA-binding domain superfamily/Winged helix DNA-binding domain"/>
    <property type="match status" value="1"/>
</dbReference>
<dbReference type="InterPro" id="IPR001845">
    <property type="entry name" value="HTH_ArsR_DNA-bd_dom"/>
</dbReference>
<dbReference type="EMBL" id="BLPF01000003">
    <property type="protein sequence ID" value="GFJ84139.1"/>
    <property type="molecule type" value="Genomic_DNA"/>
</dbReference>
<evidence type="ECO:0000256" key="1">
    <source>
        <dbReference type="ARBA" id="ARBA00023015"/>
    </source>
</evidence>
<keyword evidence="6" id="KW-1185">Reference proteome</keyword>